<feature type="domain" description="F-box" evidence="2">
    <location>
        <begin position="13"/>
        <end position="58"/>
    </location>
</feature>
<dbReference type="PANTHER" id="PTHR31672">
    <property type="entry name" value="BNACNNG10540D PROTEIN"/>
    <property type="match status" value="1"/>
</dbReference>
<organism evidence="3 4">
    <name type="scientific">Dillenia turbinata</name>
    <dbReference type="NCBI Taxonomy" id="194707"/>
    <lineage>
        <taxon>Eukaryota</taxon>
        <taxon>Viridiplantae</taxon>
        <taxon>Streptophyta</taxon>
        <taxon>Embryophyta</taxon>
        <taxon>Tracheophyta</taxon>
        <taxon>Spermatophyta</taxon>
        <taxon>Magnoliopsida</taxon>
        <taxon>eudicotyledons</taxon>
        <taxon>Gunneridae</taxon>
        <taxon>Pentapetalae</taxon>
        <taxon>Dilleniales</taxon>
        <taxon>Dilleniaceae</taxon>
        <taxon>Dillenia</taxon>
    </lineage>
</organism>
<keyword evidence="1" id="KW-1133">Transmembrane helix</keyword>
<evidence type="ECO:0000313" key="3">
    <source>
        <dbReference type="EMBL" id="KAK6914166.1"/>
    </source>
</evidence>
<comment type="caution">
    <text evidence="3">The sequence shown here is derived from an EMBL/GenBank/DDBJ whole genome shotgun (WGS) entry which is preliminary data.</text>
</comment>
<keyword evidence="1" id="KW-0472">Membrane</keyword>
<feature type="transmembrane region" description="Helical" evidence="1">
    <location>
        <begin position="242"/>
        <end position="261"/>
    </location>
</feature>
<evidence type="ECO:0000259" key="2">
    <source>
        <dbReference type="PROSITE" id="PS50181"/>
    </source>
</evidence>
<dbReference type="InterPro" id="IPR006527">
    <property type="entry name" value="F-box-assoc_dom_typ1"/>
</dbReference>
<protein>
    <submittedName>
        <fullName evidence="3">F-box domain</fullName>
    </submittedName>
</protein>
<reference evidence="3 4" key="1">
    <citation type="submission" date="2023-12" db="EMBL/GenBank/DDBJ databases">
        <title>A high-quality genome assembly for Dillenia turbinata (Dilleniales).</title>
        <authorList>
            <person name="Chanderbali A."/>
        </authorList>
    </citation>
    <scope>NUCLEOTIDE SEQUENCE [LARGE SCALE GENOMIC DNA]</scope>
    <source>
        <strain evidence="3">LSX21</strain>
        <tissue evidence="3">Leaf</tissue>
    </source>
</reference>
<dbReference type="InterPro" id="IPR036047">
    <property type="entry name" value="F-box-like_dom_sf"/>
</dbReference>
<gene>
    <name evidence="3" type="ORF">RJ641_021487</name>
</gene>
<dbReference type="EMBL" id="JBAMMX010000026">
    <property type="protein sequence ID" value="KAK6914166.1"/>
    <property type="molecule type" value="Genomic_DNA"/>
</dbReference>
<dbReference type="AlphaFoldDB" id="A0AAN8ULT8"/>
<evidence type="ECO:0000256" key="1">
    <source>
        <dbReference type="SAM" id="Phobius"/>
    </source>
</evidence>
<keyword evidence="1" id="KW-0812">Transmembrane</keyword>
<dbReference type="PANTHER" id="PTHR31672:SF13">
    <property type="entry name" value="F-BOX PROTEIN CPR30-LIKE"/>
    <property type="match status" value="1"/>
</dbReference>
<dbReference type="Pfam" id="PF07734">
    <property type="entry name" value="FBA_1"/>
    <property type="match status" value="1"/>
</dbReference>
<keyword evidence="4" id="KW-1185">Reference proteome</keyword>
<dbReference type="Pfam" id="PF00646">
    <property type="entry name" value="F-box"/>
    <property type="match status" value="1"/>
</dbReference>
<dbReference type="SUPFAM" id="SSF81383">
    <property type="entry name" value="F-box domain"/>
    <property type="match status" value="1"/>
</dbReference>
<dbReference type="InterPro" id="IPR050796">
    <property type="entry name" value="SCF_F-box_component"/>
</dbReference>
<dbReference type="Gene3D" id="1.20.1280.50">
    <property type="match status" value="1"/>
</dbReference>
<accession>A0AAN8ULT8</accession>
<dbReference type="Proteomes" id="UP001370490">
    <property type="component" value="Unassembled WGS sequence"/>
</dbReference>
<dbReference type="InterPro" id="IPR001810">
    <property type="entry name" value="F-box_dom"/>
</dbReference>
<name>A0AAN8ULT8_9MAGN</name>
<evidence type="ECO:0000313" key="4">
    <source>
        <dbReference type="Proteomes" id="UP001370490"/>
    </source>
</evidence>
<dbReference type="SUPFAM" id="SSF50965">
    <property type="entry name" value="Galactose oxidase, central domain"/>
    <property type="match status" value="1"/>
</dbReference>
<dbReference type="PROSITE" id="PS50181">
    <property type="entry name" value="FBOX"/>
    <property type="match status" value="1"/>
</dbReference>
<sequence length="436" mass="49641">MSKSWSSKQPQSIEPFFTLPDDVLIDIFLRLPTKSLIKLRYVCKSWRSFLSNSNFVRLQLTQSIQKSNPYRVFLNFKYSYYKSSSYHQKYPRWLKSLDYEQSYALCSGLKPVDAVAQVGDDFNLPVSETSRRFDLLGSCDGLLLIQIQSDELLCLWNPSTGDFRKIPKSGAKLSNPDDGEECLAVGLGYDSSIDDYKVVRVSKSRYGSDRKFEVFNLSGNAWRVIEEKSNCFFGYGRNPIGVYYNGGLYWLVGGCVLVFILGGERIGKLAIPSGFHFEELCVLGGSLAMICRKKNTENCTEIWMMDGKGGEDTNWTVSIVIPHSIGSKTLFSPIPMSILRNGDVMIRDLDRELFVYDRRNNVVNYIVNQRSDKNVEFKAVVYVRSLVNPNIVCSNDSCKEQKAVGKILEKLKSIKMDDKYKIVKNRLGRLFFPTTS</sequence>
<dbReference type="NCBIfam" id="TIGR01640">
    <property type="entry name" value="F_box_assoc_1"/>
    <property type="match status" value="1"/>
</dbReference>
<dbReference type="InterPro" id="IPR011043">
    <property type="entry name" value="Gal_Oxase/kelch_b-propeller"/>
</dbReference>
<dbReference type="SMART" id="SM00256">
    <property type="entry name" value="FBOX"/>
    <property type="match status" value="1"/>
</dbReference>
<proteinExistence type="predicted"/>
<dbReference type="InterPro" id="IPR017451">
    <property type="entry name" value="F-box-assoc_interact_dom"/>
</dbReference>
<dbReference type="CDD" id="cd22157">
    <property type="entry name" value="F-box_AtFBW1-like"/>
    <property type="match status" value="1"/>
</dbReference>